<sequence>MKNKKGYSLLELIIAMGLLALLVGPFLSVFIDSLNVNKMSDNTVKADYLAQKYMEDFKESSLPSNPITHYTEDKYDISVTYEHKNSDLKDENTTTINTFDNSILETANDSFNYFDDNGILRINNNILTPIASGTVDNNTYVLTLNDSNASNISEIFTYNSNASIVNVNAGEYTITNNKFVLEFDPNESFDSLNLPTKINLHIVNNSKFNIFVYSYDDNYSLMDFTFENNSPSTDINFVDSLTKTPVVNTNNDNFYQVIIEVSKNNFVYSRLISGVKK</sequence>
<evidence type="ECO:0008006" key="4">
    <source>
        <dbReference type="Google" id="ProtNLM"/>
    </source>
</evidence>
<dbReference type="KEGG" id="hprf:HLPR_13170"/>
<dbReference type="AlphaFoldDB" id="A0AAU9ENT9"/>
<organism evidence="2 3">
    <name type="scientific">Helicovermis profundi</name>
    <dbReference type="NCBI Taxonomy" id="3065157"/>
    <lineage>
        <taxon>Bacteria</taxon>
        <taxon>Bacillati</taxon>
        <taxon>Bacillota</taxon>
        <taxon>Clostridia</taxon>
        <taxon>Helicovermis</taxon>
    </lineage>
</organism>
<dbReference type="InterPro" id="IPR012902">
    <property type="entry name" value="N_methyl_site"/>
</dbReference>
<dbReference type="EMBL" id="AP028654">
    <property type="protein sequence ID" value="BEP28986.1"/>
    <property type="molecule type" value="Genomic_DNA"/>
</dbReference>
<keyword evidence="3" id="KW-1185">Reference proteome</keyword>
<accession>A0AAU9ENT9</accession>
<dbReference type="RefSeq" id="WP_338537280.1">
    <property type="nucleotide sequence ID" value="NZ_AP028654.1"/>
</dbReference>
<dbReference type="Proteomes" id="UP001321786">
    <property type="component" value="Chromosome"/>
</dbReference>
<keyword evidence="1" id="KW-0472">Membrane</keyword>
<proteinExistence type="predicted"/>
<evidence type="ECO:0000313" key="3">
    <source>
        <dbReference type="Proteomes" id="UP001321786"/>
    </source>
</evidence>
<feature type="transmembrane region" description="Helical" evidence="1">
    <location>
        <begin position="12"/>
        <end position="31"/>
    </location>
</feature>
<evidence type="ECO:0000313" key="2">
    <source>
        <dbReference type="EMBL" id="BEP28986.1"/>
    </source>
</evidence>
<name>A0AAU9ENT9_9FIRM</name>
<reference evidence="2 3" key="1">
    <citation type="submission" date="2023-08" db="EMBL/GenBank/DDBJ databases">
        <title>Helicovermis profunda gen. nov., sp. nov., a novel mesophilic, fermentative bacterium within the Bacillota from a deep-sea hydrothermal vent chimney.</title>
        <authorList>
            <person name="Miyazaki U."/>
            <person name="Mizutani D."/>
            <person name="Hashimoto Y."/>
            <person name="Tame A."/>
            <person name="Sawayama S."/>
            <person name="Miyazaki J."/>
            <person name="Takai K."/>
            <person name="Nakagawa S."/>
        </authorList>
    </citation>
    <scope>NUCLEOTIDE SEQUENCE [LARGE SCALE GENOMIC DNA]</scope>
    <source>
        <strain evidence="2 3">S502</strain>
    </source>
</reference>
<protein>
    <recommendedName>
        <fullName evidence="4">Prepilin-type N-terminal cleavage/methylation domain-containing protein</fullName>
    </recommendedName>
</protein>
<evidence type="ECO:0000256" key="1">
    <source>
        <dbReference type="SAM" id="Phobius"/>
    </source>
</evidence>
<gene>
    <name evidence="2" type="ORF">HLPR_13170</name>
</gene>
<keyword evidence="1" id="KW-1133">Transmembrane helix</keyword>
<dbReference type="NCBIfam" id="TIGR02532">
    <property type="entry name" value="IV_pilin_GFxxxE"/>
    <property type="match status" value="1"/>
</dbReference>
<keyword evidence="1" id="KW-0812">Transmembrane</keyword>
<dbReference type="Pfam" id="PF07963">
    <property type="entry name" value="N_methyl"/>
    <property type="match status" value="1"/>
</dbReference>